<sequence length="67" mass="7156">MQSPLLEVLSLKLAGKRPRPLPSATAATATTELSSLDPPSAFVVLFSFFFCQGHGNARYPNSASLTF</sequence>
<organism evidence="1 2">
    <name type="scientific">Candidatus Anaerobiospirillum pullicola</name>
    <dbReference type="NCBI Taxonomy" id="2838451"/>
    <lineage>
        <taxon>Bacteria</taxon>
        <taxon>Pseudomonadati</taxon>
        <taxon>Pseudomonadota</taxon>
        <taxon>Gammaproteobacteria</taxon>
        <taxon>Aeromonadales</taxon>
        <taxon>Succinivibrionaceae</taxon>
        <taxon>Anaerobiospirillum</taxon>
    </lineage>
</organism>
<evidence type="ECO:0000313" key="1">
    <source>
        <dbReference type="EMBL" id="MBU3843974.1"/>
    </source>
</evidence>
<reference evidence="1" key="2">
    <citation type="submission" date="2021-04" db="EMBL/GenBank/DDBJ databases">
        <authorList>
            <person name="Gilroy R."/>
        </authorList>
    </citation>
    <scope>NUCLEOTIDE SEQUENCE</scope>
    <source>
        <strain evidence="1">378</strain>
    </source>
</reference>
<proteinExistence type="predicted"/>
<dbReference type="EMBL" id="JAHLFE010000070">
    <property type="protein sequence ID" value="MBU3843974.1"/>
    <property type="molecule type" value="Genomic_DNA"/>
</dbReference>
<dbReference type="AlphaFoldDB" id="A0A948WZB6"/>
<comment type="caution">
    <text evidence="1">The sequence shown here is derived from an EMBL/GenBank/DDBJ whole genome shotgun (WGS) entry which is preliminary data.</text>
</comment>
<dbReference type="Proteomes" id="UP000733611">
    <property type="component" value="Unassembled WGS sequence"/>
</dbReference>
<name>A0A948WZB6_9GAMM</name>
<evidence type="ECO:0000313" key="2">
    <source>
        <dbReference type="Proteomes" id="UP000733611"/>
    </source>
</evidence>
<reference evidence="1" key="1">
    <citation type="journal article" date="2021" name="PeerJ">
        <title>Extensive microbial diversity within the chicken gut microbiome revealed by metagenomics and culture.</title>
        <authorList>
            <person name="Gilroy R."/>
            <person name="Ravi A."/>
            <person name="Getino M."/>
            <person name="Pursley I."/>
            <person name="Horton D.L."/>
            <person name="Alikhan N.F."/>
            <person name="Baker D."/>
            <person name="Gharbi K."/>
            <person name="Hall N."/>
            <person name="Watson M."/>
            <person name="Adriaenssens E.M."/>
            <person name="Foster-Nyarko E."/>
            <person name="Jarju S."/>
            <person name="Secka A."/>
            <person name="Antonio M."/>
            <person name="Oren A."/>
            <person name="Chaudhuri R.R."/>
            <person name="La Ragione R."/>
            <person name="Hildebrand F."/>
            <person name="Pallen M.J."/>
        </authorList>
    </citation>
    <scope>NUCLEOTIDE SEQUENCE</scope>
    <source>
        <strain evidence="1">378</strain>
    </source>
</reference>
<gene>
    <name evidence="1" type="ORF">H9847_03770</name>
</gene>
<accession>A0A948WZB6</accession>
<protein>
    <submittedName>
        <fullName evidence="1">Uncharacterized protein</fullName>
    </submittedName>
</protein>